<evidence type="ECO:0000313" key="1">
    <source>
        <dbReference type="EMBL" id="CDH43535.1"/>
    </source>
</evidence>
<dbReference type="PIRSF" id="PIRSF028304">
    <property type="entry name" value="UCP028304"/>
    <property type="match status" value="1"/>
</dbReference>
<organism evidence="1 2">
    <name type="scientific">Candidatus Contendobacter odensis Run_B_J11</name>
    <dbReference type="NCBI Taxonomy" id="1400861"/>
    <lineage>
        <taxon>Bacteria</taxon>
        <taxon>Pseudomonadati</taxon>
        <taxon>Pseudomonadota</taxon>
        <taxon>Gammaproteobacteria</taxon>
        <taxon>Candidatus Competibacteraceae</taxon>
        <taxon>Candidatus Contendibacter</taxon>
    </lineage>
</organism>
<dbReference type="OrthoDB" id="9763676at2"/>
<dbReference type="PANTHER" id="PTHR35370:SF1">
    <property type="entry name" value="TYPE VI SECRETION SYSTEM COMPONENT TSSF1"/>
    <property type="match status" value="1"/>
</dbReference>
<reference evidence="1 2" key="1">
    <citation type="journal article" date="2014" name="ISME J.">
        <title>Candidatus Competibacter-lineage genomes retrieved from metagenomes reveal functional metabolic diversity.</title>
        <authorList>
            <person name="McIlroy S.J."/>
            <person name="Albertsen M."/>
            <person name="Andresen E.K."/>
            <person name="Saunders A.M."/>
            <person name="Kristiansen R."/>
            <person name="Stokholm-Bjerregaard M."/>
            <person name="Nielsen K.L."/>
            <person name="Nielsen P.H."/>
        </authorList>
    </citation>
    <scope>NUCLEOTIDE SEQUENCE [LARGE SCALE GENOMIC DNA]</scope>
    <source>
        <strain evidence="1 2">Run_B_J11</strain>
    </source>
</reference>
<comment type="caution">
    <text evidence="1">The sequence shown here is derived from an EMBL/GenBank/DDBJ whole genome shotgun (WGS) entry which is preliminary data.</text>
</comment>
<proteinExistence type="predicted"/>
<dbReference type="Proteomes" id="UP000019184">
    <property type="component" value="Unassembled WGS sequence"/>
</dbReference>
<keyword evidence="2" id="KW-1185">Reference proteome</keyword>
<dbReference type="InterPro" id="IPR010272">
    <property type="entry name" value="T6SS_TssF"/>
</dbReference>
<dbReference type="EMBL" id="CBTK010000028">
    <property type="protein sequence ID" value="CDH43535.1"/>
    <property type="molecule type" value="Genomic_DNA"/>
</dbReference>
<accession>A0A7U7G8H9</accession>
<dbReference type="RefSeq" id="WP_034430596.1">
    <property type="nucleotide sequence ID" value="NZ_CBTK010000028.1"/>
</dbReference>
<name>A0A7U7G8H9_9GAMM</name>
<gene>
    <name evidence="1" type="ORF">BN874_1230045</name>
</gene>
<dbReference type="Pfam" id="PF05947">
    <property type="entry name" value="T6SS_TssF"/>
    <property type="match status" value="1"/>
</dbReference>
<protein>
    <submittedName>
        <fullName evidence="1">Type VI secretion protein, VC_A0110 family</fullName>
    </submittedName>
</protein>
<sequence length="625" mass="70444">MDPHLLQYYNRELQHLREMGGEFAREFPKIAGRLGLDGFDCADPYVERLLEGFSFLAARVQLKIDAEFPRFTQHLLEIIYPHYLAPTPSMAVVRFDPDPTESTLEQGFVIPRGNELYSVLGKGERTACEYRTAHPVTLWPVEITEAQYFAGKEPVALLNLPDLQKVRAGIRLRLRTTLPGLPFSKLALDRLPLYLHGSDALPMRLYEQMLANTVMLVVRPSQRPAPWHEVVDSRWIQRLGFEEEQALLSYVPPSFQGYRLLHEYFALPQRYLFVELGGLGPAIRRCVSNELEILILFNRADLALENTVAAANFALFCTPAINLFPKRADRIHLSDQVVEHHILPDRTRPMDFEVYQIAGVTGIGAEGEEQEFLPFYASHDRLSQRDPRSFYTVHRLPRLLSSSQRRTGPRSSYIGSETYLALVDTDEAPYRGDLKQLAVTTLCTNRDLPLHMPVGRGDTDFTLASGAPVRAVRCLAGPTKPRPSHAHGDTAWRLISHLTLNYLSLADSDARQGAVALRELLALYGDLAEASIRKQIDGVHSIQSIPVTRRAPIPGPIAFARGLEVTVTLDEAAFEGEGIFLLGAVLERFFTKYASINSFTETVVRSTERGEIMRWPARIGRRHTL</sequence>
<dbReference type="AlphaFoldDB" id="A0A7U7G8H9"/>
<dbReference type="PANTHER" id="PTHR35370">
    <property type="entry name" value="CYTOPLASMIC PROTEIN-RELATED-RELATED"/>
    <property type="match status" value="1"/>
</dbReference>
<evidence type="ECO:0000313" key="2">
    <source>
        <dbReference type="Proteomes" id="UP000019184"/>
    </source>
</evidence>
<dbReference type="NCBIfam" id="TIGR03359">
    <property type="entry name" value="VI_chp_6"/>
    <property type="match status" value="1"/>
</dbReference>